<evidence type="ECO:0000313" key="10">
    <source>
        <dbReference type="Proteomes" id="UP000473648"/>
    </source>
</evidence>
<feature type="transmembrane region" description="Helical" evidence="8">
    <location>
        <begin position="253"/>
        <end position="273"/>
    </location>
</feature>
<keyword evidence="10" id="KW-1185">Reference proteome</keyword>
<gene>
    <name evidence="9" type="ORF">FRC53_04485</name>
</gene>
<feature type="transmembrane region" description="Helical" evidence="8">
    <location>
        <begin position="62"/>
        <end position="88"/>
    </location>
</feature>
<keyword evidence="5 8" id="KW-0812">Transmembrane</keyword>
<feature type="transmembrane region" description="Helical" evidence="8">
    <location>
        <begin position="124"/>
        <end position="144"/>
    </location>
</feature>
<evidence type="ECO:0000256" key="6">
    <source>
        <dbReference type="ARBA" id="ARBA00022989"/>
    </source>
</evidence>
<feature type="transmembrane region" description="Helical" evidence="8">
    <location>
        <begin position="285"/>
        <end position="305"/>
    </location>
</feature>
<proteinExistence type="inferred from homology"/>
<organism evidence="9 10">
    <name type="scientific">Candidatus Pseudoramibacter fermentans</name>
    <dbReference type="NCBI Taxonomy" id="2594427"/>
    <lineage>
        <taxon>Bacteria</taxon>
        <taxon>Bacillati</taxon>
        <taxon>Bacillota</taxon>
        <taxon>Clostridia</taxon>
        <taxon>Eubacteriales</taxon>
        <taxon>Eubacteriaceae</taxon>
        <taxon>Pseudoramibacter</taxon>
    </lineage>
</organism>
<evidence type="ECO:0000256" key="4">
    <source>
        <dbReference type="ARBA" id="ARBA00022475"/>
    </source>
</evidence>
<dbReference type="Gene3D" id="1.20.1530.20">
    <property type="match status" value="1"/>
</dbReference>
<dbReference type="InterPro" id="IPR038770">
    <property type="entry name" value="Na+/solute_symporter_sf"/>
</dbReference>
<evidence type="ECO:0000256" key="8">
    <source>
        <dbReference type="SAM" id="Phobius"/>
    </source>
</evidence>
<dbReference type="PANTHER" id="PTHR36838">
    <property type="entry name" value="AUXIN EFFLUX CARRIER FAMILY PROTEIN"/>
    <property type="match status" value="1"/>
</dbReference>
<keyword evidence="6 8" id="KW-1133">Transmembrane helix</keyword>
<evidence type="ECO:0000256" key="3">
    <source>
        <dbReference type="ARBA" id="ARBA00022448"/>
    </source>
</evidence>
<accession>A0A6L5GS15</accession>
<dbReference type="AlphaFoldDB" id="A0A6L5GS15"/>
<comment type="similarity">
    <text evidence="2">Belongs to the auxin efflux carrier (TC 2.A.69) family.</text>
</comment>
<comment type="subcellular location">
    <subcellularLocation>
        <location evidence="1">Cell membrane</location>
        <topology evidence="1">Multi-pass membrane protein</topology>
    </subcellularLocation>
</comment>
<dbReference type="EMBL" id="VOGB01000004">
    <property type="protein sequence ID" value="MQM72676.1"/>
    <property type="molecule type" value="Genomic_DNA"/>
</dbReference>
<sequence length="307" mass="33902">MISWLLFKQIVVLFVMMGMGWLVVKIKFLKPEDSRILSVVCLYLVVPCMQIEAFQIHYSDTILNGFLLALLSACIMHAMLFSITYGVSRPFHLTNVERGSLIYTNAGNLIVPLVTSVLGRNWVIYASAFMFVQALLLWSHGKMMMQPGGRIDFKKVFLNVNIIATLLGVSLFLGHVEIHGIPSDVLNGVSQMLGPISMITIGMVIAGVDWGKVFKNRRIYAITLMRMIGFPLLAILVLKLIPIYQLAANGKKILLVSLLAVAAPSGVTIPQMAQIYGGDADYAGSINVLTTLCSIVTMPLMIYIYQL</sequence>
<dbReference type="Proteomes" id="UP000473648">
    <property type="component" value="Unassembled WGS sequence"/>
</dbReference>
<evidence type="ECO:0000256" key="7">
    <source>
        <dbReference type="ARBA" id="ARBA00023136"/>
    </source>
</evidence>
<dbReference type="GO" id="GO:0055085">
    <property type="term" value="P:transmembrane transport"/>
    <property type="evidence" value="ECO:0007669"/>
    <property type="project" value="InterPro"/>
</dbReference>
<dbReference type="Pfam" id="PF03547">
    <property type="entry name" value="Mem_trans"/>
    <property type="match status" value="2"/>
</dbReference>
<feature type="transmembrane region" description="Helical" evidence="8">
    <location>
        <begin position="36"/>
        <end position="56"/>
    </location>
</feature>
<evidence type="ECO:0000256" key="1">
    <source>
        <dbReference type="ARBA" id="ARBA00004651"/>
    </source>
</evidence>
<evidence type="ECO:0000313" key="9">
    <source>
        <dbReference type="EMBL" id="MQM72676.1"/>
    </source>
</evidence>
<feature type="transmembrane region" description="Helical" evidence="8">
    <location>
        <begin position="156"/>
        <end position="176"/>
    </location>
</feature>
<name>A0A6L5GS15_9FIRM</name>
<feature type="transmembrane region" description="Helical" evidence="8">
    <location>
        <begin position="220"/>
        <end position="241"/>
    </location>
</feature>
<dbReference type="InterPro" id="IPR004776">
    <property type="entry name" value="Mem_transp_PIN-like"/>
</dbReference>
<keyword evidence="3" id="KW-0813">Transport</keyword>
<comment type="caution">
    <text evidence="9">The sequence shown here is derived from an EMBL/GenBank/DDBJ whole genome shotgun (WGS) entry which is preliminary data.</text>
</comment>
<feature type="transmembrane region" description="Helical" evidence="8">
    <location>
        <begin position="100"/>
        <end position="118"/>
    </location>
</feature>
<feature type="transmembrane region" description="Helical" evidence="8">
    <location>
        <begin position="188"/>
        <end position="208"/>
    </location>
</feature>
<keyword evidence="4" id="KW-1003">Cell membrane</keyword>
<feature type="transmembrane region" description="Helical" evidence="8">
    <location>
        <begin position="6"/>
        <end position="24"/>
    </location>
</feature>
<keyword evidence="7 8" id="KW-0472">Membrane</keyword>
<evidence type="ECO:0000256" key="2">
    <source>
        <dbReference type="ARBA" id="ARBA00010145"/>
    </source>
</evidence>
<protein>
    <submittedName>
        <fullName evidence="9">AEC family transporter</fullName>
    </submittedName>
</protein>
<evidence type="ECO:0000256" key="5">
    <source>
        <dbReference type="ARBA" id="ARBA00022692"/>
    </source>
</evidence>
<dbReference type="GO" id="GO:0005886">
    <property type="term" value="C:plasma membrane"/>
    <property type="evidence" value="ECO:0007669"/>
    <property type="project" value="UniProtKB-SubCell"/>
</dbReference>
<dbReference type="PANTHER" id="PTHR36838:SF1">
    <property type="entry name" value="SLR1864 PROTEIN"/>
    <property type="match status" value="1"/>
</dbReference>
<reference evidence="9" key="1">
    <citation type="journal article" date="2020" name="Appl. Environ. Microbiol.">
        <title>Medium-Chain Fatty Acid Synthesis by 'Candidatus Weimeria bifida' gen. nov., sp. nov., and 'Candidatus Pseudoramibacter fermentans' sp. nov.</title>
        <authorList>
            <person name="Scarborough M.J."/>
            <person name="Myers K.S."/>
            <person name="Donohue T.J."/>
            <person name="Noguera D.R."/>
        </authorList>
    </citation>
    <scope>NUCLEOTIDE SEQUENCE</scope>
    <source>
        <strain evidence="9">EUB1.1</strain>
    </source>
</reference>